<feature type="domain" description="Mycothiol-dependent maleylpyruvate isomerase metal-binding" evidence="2">
    <location>
        <begin position="25"/>
        <end position="150"/>
    </location>
</feature>
<accession>A0A3N9XVK4</accession>
<dbReference type="InterPro" id="IPR036527">
    <property type="entry name" value="SCP2_sterol-bd_dom_sf"/>
</dbReference>
<proteinExistence type="predicted"/>
<evidence type="ECO:0000313" key="4">
    <source>
        <dbReference type="Proteomes" id="UP000278981"/>
    </source>
</evidence>
<reference evidence="3 4" key="1">
    <citation type="submission" date="2018-04" db="EMBL/GenBank/DDBJ databases">
        <title>Micromonosporas from Atacama Desert.</title>
        <authorList>
            <person name="Carro L."/>
            <person name="Klenk H.-P."/>
            <person name="Goodfellow M."/>
        </authorList>
    </citation>
    <scope>NUCLEOTIDE SEQUENCE [LARGE SCALE GENOMIC DNA]</scope>
    <source>
        <strain evidence="3 4">LB19</strain>
    </source>
</reference>
<dbReference type="AlphaFoldDB" id="A0A3N9XVK4"/>
<dbReference type="SUPFAM" id="SSF55718">
    <property type="entry name" value="SCP-like"/>
    <property type="match status" value="1"/>
</dbReference>
<evidence type="ECO:0000313" key="3">
    <source>
        <dbReference type="EMBL" id="RQX17121.1"/>
    </source>
</evidence>
<name>A0A3N9XVK4_9ACTN</name>
<dbReference type="EMBL" id="QDGB01000230">
    <property type="protein sequence ID" value="RQX17121.1"/>
    <property type="molecule type" value="Genomic_DNA"/>
</dbReference>
<dbReference type="GO" id="GO:0046872">
    <property type="term" value="F:metal ion binding"/>
    <property type="evidence" value="ECO:0007669"/>
    <property type="project" value="InterPro"/>
</dbReference>
<dbReference type="InterPro" id="IPR024344">
    <property type="entry name" value="MDMPI_metal-binding"/>
</dbReference>
<dbReference type="Pfam" id="PF11716">
    <property type="entry name" value="MDMPI_N"/>
    <property type="match status" value="1"/>
</dbReference>
<dbReference type="Proteomes" id="UP000278981">
    <property type="component" value="Unassembled WGS sequence"/>
</dbReference>
<evidence type="ECO:0000259" key="2">
    <source>
        <dbReference type="Pfam" id="PF11716"/>
    </source>
</evidence>
<gene>
    <name evidence="3" type="ORF">DDE19_12290</name>
</gene>
<comment type="caution">
    <text evidence="3">The sequence shown here is derived from an EMBL/GenBank/DDBJ whole genome shotgun (WGS) entry which is preliminary data.</text>
</comment>
<dbReference type="OrthoDB" id="3669840at2"/>
<dbReference type="RefSeq" id="WP_124819175.1">
    <property type="nucleotide sequence ID" value="NZ_QDGB01000230.1"/>
</dbReference>
<organism evidence="3 4">
    <name type="scientific">Micromonospora ureilytica</name>
    <dbReference type="NCBI Taxonomy" id="709868"/>
    <lineage>
        <taxon>Bacteria</taxon>
        <taxon>Bacillati</taxon>
        <taxon>Actinomycetota</taxon>
        <taxon>Actinomycetes</taxon>
        <taxon>Micromonosporales</taxon>
        <taxon>Micromonosporaceae</taxon>
        <taxon>Micromonospora</taxon>
    </lineage>
</organism>
<sequence length="271" mass="28770">MPEINAVPDAGRAALSDAIRNGAVRAAAVIRAAKSPDAMVPGLSWTAGETAAHLVNEFVDYTAYAQGRNNPAAGDHPSRRNSDANAAQLRTDPDRDLASLADRLLPAVTGFLAVEPPAQPLIVSNGLALSWSTMSSALLGELVVHGLDIARASGQQWRIDRSDALLVLDGVLTMMPRYLNPKRAANVRASIEIRLRGGPRYLVEIDHGTAVTGRSTAQARPDCWISADPAAFLKVGFGRTGQWGQIARGRLLAGGRKPWLATTFGTVVTRP</sequence>
<dbReference type="InterPro" id="IPR034660">
    <property type="entry name" value="DinB/YfiT-like"/>
</dbReference>
<dbReference type="Gene3D" id="3.30.1050.10">
    <property type="entry name" value="SCP2 sterol-binding domain"/>
    <property type="match status" value="1"/>
</dbReference>
<dbReference type="SUPFAM" id="SSF109854">
    <property type="entry name" value="DinB/YfiT-like putative metalloenzymes"/>
    <property type="match status" value="1"/>
</dbReference>
<feature type="region of interest" description="Disordered" evidence="1">
    <location>
        <begin position="68"/>
        <end position="92"/>
    </location>
</feature>
<protein>
    <recommendedName>
        <fullName evidence="2">Mycothiol-dependent maleylpyruvate isomerase metal-binding domain-containing protein</fullName>
    </recommendedName>
</protein>
<evidence type="ECO:0000256" key="1">
    <source>
        <dbReference type="SAM" id="MobiDB-lite"/>
    </source>
</evidence>